<dbReference type="AlphaFoldDB" id="A0A8T0FD73"/>
<evidence type="ECO:0000313" key="3">
    <source>
        <dbReference type="Proteomes" id="UP000807504"/>
    </source>
</evidence>
<keyword evidence="3" id="KW-1185">Reference proteome</keyword>
<keyword evidence="1" id="KW-1133">Transmembrane helix</keyword>
<accession>A0A8T0FD73</accession>
<keyword evidence="1" id="KW-0472">Membrane</keyword>
<evidence type="ECO:0000256" key="1">
    <source>
        <dbReference type="SAM" id="Phobius"/>
    </source>
</evidence>
<reference evidence="2" key="2">
    <citation type="submission" date="2020-06" db="EMBL/GenBank/DDBJ databases">
        <authorList>
            <person name="Sheffer M."/>
        </authorList>
    </citation>
    <scope>NUCLEOTIDE SEQUENCE</scope>
</reference>
<comment type="caution">
    <text evidence="2">The sequence shown here is derived from an EMBL/GenBank/DDBJ whole genome shotgun (WGS) entry which is preliminary data.</text>
</comment>
<name>A0A8T0FD73_ARGBR</name>
<dbReference type="EMBL" id="JABXBU010000012">
    <property type="protein sequence ID" value="KAF8789076.1"/>
    <property type="molecule type" value="Genomic_DNA"/>
</dbReference>
<proteinExistence type="predicted"/>
<feature type="transmembrane region" description="Helical" evidence="1">
    <location>
        <begin position="118"/>
        <end position="139"/>
    </location>
</feature>
<gene>
    <name evidence="2" type="ORF">HNY73_007050</name>
</gene>
<protein>
    <submittedName>
        <fullName evidence="2">Uncharacterized protein</fullName>
    </submittedName>
</protein>
<keyword evidence="1" id="KW-0812">Transmembrane</keyword>
<evidence type="ECO:0000313" key="2">
    <source>
        <dbReference type="EMBL" id="KAF8789076.1"/>
    </source>
</evidence>
<reference evidence="2" key="1">
    <citation type="journal article" date="2020" name="bioRxiv">
        <title>Chromosome-level reference genome of the European wasp spider Argiope bruennichi: a resource for studies on range expansion and evolutionary adaptation.</title>
        <authorList>
            <person name="Sheffer M.M."/>
            <person name="Hoppe A."/>
            <person name="Krehenwinkel H."/>
            <person name="Uhl G."/>
            <person name="Kuss A.W."/>
            <person name="Jensen L."/>
            <person name="Jensen C."/>
            <person name="Gillespie R.G."/>
            <person name="Hoff K.J."/>
            <person name="Prost S."/>
        </authorList>
    </citation>
    <scope>NUCLEOTIDE SEQUENCE</scope>
</reference>
<sequence>MRRHCGADAERSPDVEEDEARLAQALAILGEEIPLQEMPLPAEDAPQEAAADEQPVVEDAPIAVAQPGERPPIFNPAGQHANVAPDEIQIPNGIPYMFEDEDEHNRGNARWRRSRRNAFILGVGTGMVLTVVIFWLRLFRMRPRRRH</sequence>
<organism evidence="2 3">
    <name type="scientific">Argiope bruennichi</name>
    <name type="common">Wasp spider</name>
    <name type="synonym">Aranea bruennichi</name>
    <dbReference type="NCBI Taxonomy" id="94029"/>
    <lineage>
        <taxon>Eukaryota</taxon>
        <taxon>Metazoa</taxon>
        <taxon>Ecdysozoa</taxon>
        <taxon>Arthropoda</taxon>
        <taxon>Chelicerata</taxon>
        <taxon>Arachnida</taxon>
        <taxon>Araneae</taxon>
        <taxon>Araneomorphae</taxon>
        <taxon>Entelegynae</taxon>
        <taxon>Araneoidea</taxon>
        <taxon>Araneidae</taxon>
        <taxon>Argiope</taxon>
    </lineage>
</organism>
<dbReference type="Proteomes" id="UP000807504">
    <property type="component" value="Unassembled WGS sequence"/>
</dbReference>